<dbReference type="InterPro" id="IPR046058">
    <property type="entry name" value="WbuC_cupin"/>
</dbReference>
<dbReference type="SUPFAM" id="SSF51182">
    <property type="entry name" value="RmlC-like cupins"/>
    <property type="match status" value="1"/>
</dbReference>
<dbReference type="NCBIfam" id="TIGR04366">
    <property type="entry name" value="cupin_WbuC"/>
    <property type="match status" value="1"/>
</dbReference>
<dbReference type="KEGG" id="das:Daes_1969"/>
<reference evidence="2 3" key="2">
    <citation type="journal article" date="2014" name="Genome Announc.">
        <title>Complete Genome Sequence of the Subsurface, Mesophilic Sulfate-Reducing Bacterium Desulfovibrio aespoeensis Aspo-2.</title>
        <authorList>
            <person name="Pedersen K."/>
            <person name="Bengtsson A."/>
            <person name="Edlund J."/>
            <person name="Rabe L."/>
            <person name="Hazen T."/>
            <person name="Chakraborty R."/>
            <person name="Goodwin L."/>
            <person name="Shapiro N."/>
        </authorList>
    </citation>
    <scope>NUCLEOTIDE SEQUENCE [LARGE SCALE GENOMIC DNA]</scope>
    <source>
        <strain evidence="3">ATCC 700646 / DSM 10631 / Aspo-2</strain>
    </source>
</reference>
<dbReference type="InterPro" id="IPR027565">
    <property type="entry name" value="Cupin_WbuC"/>
</dbReference>
<evidence type="ECO:0000259" key="1">
    <source>
        <dbReference type="Pfam" id="PF19480"/>
    </source>
</evidence>
<protein>
    <recommendedName>
        <fullName evidence="1">Cupin fold metalloprotein WbuC cupin domain-containing protein</fullName>
    </recommendedName>
</protein>
<dbReference type="InterPro" id="IPR014710">
    <property type="entry name" value="RmlC-like_jellyroll"/>
</dbReference>
<organism evidence="2 3">
    <name type="scientific">Pseudodesulfovibrio aespoeensis (strain ATCC 700646 / DSM 10631 / Aspo-2)</name>
    <name type="common">Desulfovibrio aespoeensis</name>
    <dbReference type="NCBI Taxonomy" id="643562"/>
    <lineage>
        <taxon>Bacteria</taxon>
        <taxon>Pseudomonadati</taxon>
        <taxon>Thermodesulfobacteriota</taxon>
        <taxon>Desulfovibrionia</taxon>
        <taxon>Desulfovibrionales</taxon>
        <taxon>Desulfovibrionaceae</taxon>
    </lineage>
</organism>
<feature type="domain" description="Cupin fold metalloprotein WbuC cupin" evidence="1">
    <location>
        <begin position="23"/>
        <end position="99"/>
    </location>
</feature>
<reference evidence="3" key="1">
    <citation type="submission" date="2010-12" db="EMBL/GenBank/DDBJ databases">
        <title>Complete sequence of Desulfovibrio aespoeensis Aspo-2.</title>
        <authorList>
            <consortium name="US DOE Joint Genome Institute"/>
            <person name="Lucas S."/>
            <person name="Copeland A."/>
            <person name="Lapidus A."/>
            <person name="Cheng J.-F."/>
            <person name="Goodwin L."/>
            <person name="Pitluck S."/>
            <person name="Chertkov O."/>
            <person name="Misra M."/>
            <person name="Detter J.C."/>
            <person name="Han C."/>
            <person name="Tapia R."/>
            <person name="Land M."/>
            <person name="Hauser L."/>
            <person name="Kyrpides N."/>
            <person name="Ivanova N."/>
            <person name="Ovchinnikova G."/>
            <person name="Pedersen K."/>
            <person name="Jagevall S."/>
            <person name="Hazen T."/>
            <person name="Woyke T."/>
        </authorList>
    </citation>
    <scope>NUCLEOTIDE SEQUENCE [LARGE SCALE GENOMIC DNA]</scope>
    <source>
        <strain evidence="3">ATCC 700646 / DSM 10631 / Aspo-2</strain>
    </source>
</reference>
<dbReference type="RefSeq" id="WP_013514891.1">
    <property type="nucleotide sequence ID" value="NC_014844.1"/>
</dbReference>
<keyword evidence="3" id="KW-1185">Reference proteome</keyword>
<dbReference type="Gene3D" id="2.60.120.10">
    <property type="entry name" value="Jelly Rolls"/>
    <property type="match status" value="1"/>
</dbReference>
<dbReference type="AlphaFoldDB" id="E6VQZ8"/>
<dbReference type="STRING" id="643562.Daes_1969"/>
<accession>E6VQZ8</accession>
<gene>
    <name evidence="2" type="ordered locus">Daes_1969</name>
</gene>
<dbReference type="OrthoDB" id="981227at2"/>
<dbReference type="EMBL" id="CP002431">
    <property type="protein sequence ID" value="ADU62978.1"/>
    <property type="molecule type" value="Genomic_DNA"/>
</dbReference>
<dbReference type="Pfam" id="PF19480">
    <property type="entry name" value="DUF6016"/>
    <property type="match status" value="1"/>
</dbReference>
<dbReference type="eggNOG" id="COG0662">
    <property type="taxonomic scope" value="Bacteria"/>
</dbReference>
<name>E6VQZ8_PSEA9</name>
<proteinExistence type="predicted"/>
<evidence type="ECO:0000313" key="3">
    <source>
        <dbReference type="Proteomes" id="UP000002191"/>
    </source>
</evidence>
<dbReference type="Proteomes" id="UP000002191">
    <property type="component" value="Chromosome"/>
</dbReference>
<dbReference type="InterPro" id="IPR011051">
    <property type="entry name" value="RmlC_Cupin_sf"/>
</dbReference>
<dbReference type="HOGENOM" id="CLU_121835_1_0_7"/>
<evidence type="ECO:0000313" key="2">
    <source>
        <dbReference type="EMBL" id="ADU62978.1"/>
    </source>
</evidence>
<sequence>MKYKKLNEEVLYTTEAVTRLGKTDMAVLAGMAAETARHRVRLCTHETPDSALHEMFIIHRRDAYVRPHMHRGRDESIHILAGEVDIVLFEQDGTILELMTMGDYGSGRPFYCRIPKGTMHMLIIKSDVLVFCEATLGPFNRDDAVFASWAPADGEERAWDFVAETGRKAREEA</sequence>